<evidence type="ECO:0000313" key="3">
    <source>
        <dbReference type="Proteomes" id="UP001140949"/>
    </source>
</evidence>
<dbReference type="SUPFAM" id="SSF81301">
    <property type="entry name" value="Nucleotidyltransferase"/>
    <property type="match status" value="1"/>
</dbReference>
<dbReference type="InterPro" id="IPR043519">
    <property type="entry name" value="NT_sf"/>
</dbReference>
<gene>
    <name evidence="2" type="ORF">M6B38_409535</name>
</gene>
<evidence type="ECO:0000313" key="2">
    <source>
        <dbReference type="EMBL" id="KAJ6817861.1"/>
    </source>
</evidence>
<dbReference type="PANTHER" id="PTHR21043">
    <property type="entry name" value="IOJAP SUPERFAMILY ORTHOLOG"/>
    <property type="match status" value="1"/>
</dbReference>
<dbReference type="InterPro" id="IPR004394">
    <property type="entry name" value="Iojap/RsfS/C7orf30"/>
</dbReference>
<reference evidence="2" key="2">
    <citation type="submission" date="2023-04" db="EMBL/GenBank/DDBJ databases">
        <authorList>
            <person name="Bruccoleri R.E."/>
            <person name="Oakeley E.J."/>
            <person name="Faust A.-M."/>
            <person name="Dessus-Babus S."/>
            <person name="Altorfer M."/>
            <person name="Burckhardt D."/>
            <person name="Oertli M."/>
            <person name="Naumann U."/>
            <person name="Petersen F."/>
            <person name="Wong J."/>
        </authorList>
    </citation>
    <scope>NUCLEOTIDE SEQUENCE</scope>
    <source>
        <strain evidence="2">GSM-AAB239-AS_SAM_17_03QT</strain>
        <tissue evidence="2">Leaf</tissue>
    </source>
</reference>
<dbReference type="Gene3D" id="3.30.460.10">
    <property type="entry name" value="Beta Polymerase, domain 2"/>
    <property type="match status" value="1"/>
</dbReference>
<dbReference type="AlphaFoldDB" id="A0AAX6FPK2"/>
<dbReference type="PANTHER" id="PTHR21043:SF0">
    <property type="entry name" value="MITOCHONDRIAL ASSEMBLY OF RIBOSOMAL LARGE SUBUNIT PROTEIN 1"/>
    <property type="match status" value="1"/>
</dbReference>
<protein>
    <submittedName>
        <fullName evidence="2">Protein Iojap-related, mitochondrial</fullName>
    </submittedName>
</protein>
<dbReference type="Pfam" id="PF02410">
    <property type="entry name" value="RsfS"/>
    <property type="match status" value="1"/>
</dbReference>
<dbReference type="EMBL" id="JANAVB010027598">
    <property type="protein sequence ID" value="KAJ6817861.1"/>
    <property type="molecule type" value="Genomic_DNA"/>
</dbReference>
<proteinExistence type="inferred from homology"/>
<name>A0AAX6FPK2_IRIPA</name>
<keyword evidence="3" id="KW-1185">Reference proteome</keyword>
<dbReference type="GO" id="GO:0090071">
    <property type="term" value="P:negative regulation of ribosome biogenesis"/>
    <property type="evidence" value="ECO:0007669"/>
    <property type="project" value="TreeGrafter"/>
</dbReference>
<dbReference type="Proteomes" id="UP001140949">
    <property type="component" value="Unassembled WGS sequence"/>
</dbReference>
<comment type="caution">
    <text evidence="2">The sequence shown here is derived from an EMBL/GenBank/DDBJ whole genome shotgun (WGS) entry which is preliminary data.</text>
</comment>
<reference evidence="2" key="1">
    <citation type="journal article" date="2023" name="GigaByte">
        <title>Genome assembly of the bearded iris, Iris pallida Lam.</title>
        <authorList>
            <person name="Bruccoleri R.E."/>
            <person name="Oakeley E.J."/>
            <person name="Faust A.M.E."/>
            <person name="Altorfer M."/>
            <person name="Dessus-Babus S."/>
            <person name="Burckhardt D."/>
            <person name="Oertli M."/>
            <person name="Naumann U."/>
            <person name="Petersen F."/>
            <person name="Wong J."/>
        </authorList>
    </citation>
    <scope>NUCLEOTIDE SEQUENCE</scope>
    <source>
        <strain evidence="2">GSM-AAB239-AS_SAM_17_03QT</strain>
    </source>
</reference>
<sequence length="148" mass="17084">MLAALRSRLLLTRPWNHHRHHQNIGFPLPSFFSTTATATATATATSSSPMDERLQFLNLEEVEKVLSDVKADDVRVIPVKDHCDWTDYMVVATGRSTWHVRNIAQALIHKASETKTKRSRPFTTSQCRRSWRRELDCNRLWYCDSPCS</sequence>
<accession>A0AAX6FPK2</accession>
<evidence type="ECO:0000256" key="1">
    <source>
        <dbReference type="ARBA" id="ARBA00010574"/>
    </source>
</evidence>
<comment type="similarity">
    <text evidence="1">Belongs to the Iojap/RsfS family.</text>
</comment>
<dbReference type="GO" id="GO:0017148">
    <property type="term" value="P:negative regulation of translation"/>
    <property type="evidence" value="ECO:0007669"/>
    <property type="project" value="TreeGrafter"/>
</dbReference>
<dbReference type="GO" id="GO:0043023">
    <property type="term" value="F:ribosomal large subunit binding"/>
    <property type="evidence" value="ECO:0007669"/>
    <property type="project" value="TreeGrafter"/>
</dbReference>
<organism evidence="2 3">
    <name type="scientific">Iris pallida</name>
    <name type="common">Sweet iris</name>
    <dbReference type="NCBI Taxonomy" id="29817"/>
    <lineage>
        <taxon>Eukaryota</taxon>
        <taxon>Viridiplantae</taxon>
        <taxon>Streptophyta</taxon>
        <taxon>Embryophyta</taxon>
        <taxon>Tracheophyta</taxon>
        <taxon>Spermatophyta</taxon>
        <taxon>Magnoliopsida</taxon>
        <taxon>Liliopsida</taxon>
        <taxon>Asparagales</taxon>
        <taxon>Iridaceae</taxon>
        <taxon>Iridoideae</taxon>
        <taxon>Irideae</taxon>
        <taxon>Iris</taxon>
    </lineage>
</organism>